<reference evidence="2" key="1">
    <citation type="submission" date="2020-06" db="EMBL/GenBank/DDBJ databases">
        <authorList>
            <person name="Li T."/>
            <person name="Hu X."/>
            <person name="Zhang T."/>
            <person name="Song X."/>
            <person name="Zhang H."/>
            <person name="Dai N."/>
            <person name="Sheng W."/>
            <person name="Hou X."/>
            <person name="Wei L."/>
        </authorList>
    </citation>
    <scope>NUCLEOTIDE SEQUENCE</scope>
    <source>
        <strain evidence="2">K16</strain>
        <tissue evidence="2">Leaf</tissue>
    </source>
</reference>
<reference evidence="2" key="2">
    <citation type="journal article" date="2024" name="Plant">
        <title>Genomic evolution and insights into agronomic trait innovations of Sesamum species.</title>
        <authorList>
            <person name="Miao H."/>
            <person name="Wang L."/>
            <person name="Qu L."/>
            <person name="Liu H."/>
            <person name="Sun Y."/>
            <person name="Le M."/>
            <person name="Wang Q."/>
            <person name="Wei S."/>
            <person name="Zheng Y."/>
            <person name="Lin W."/>
            <person name="Duan Y."/>
            <person name="Cao H."/>
            <person name="Xiong S."/>
            <person name="Wang X."/>
            <person name="Wei L."/>
            <person name="Li C."/>
            <person name="Ma Q."/>
            <person name="Ju M."/>
            <person name="Zhao R."/>
            <person name="Li G."/>
            <person name="Mu C."/>
            <person name="Tian Q."/>
            <person name="Mei H."/>
            <person name="Zhang T."/>
            <person name="Gao T."/>
            <person name="Zhang H."/>
        </authorList>
    </citation>
    <scope>NUCLEOTIDE SEQUENCE</scope>
    <source>
        <strain evidence="2">K16</strain>
    </source>
</reference>
<sequence>MKMRELQLKARMRHAIGGYMSPNPRRDYIPNKTVKGEHTCTRSYVSKLAKAKYLGNRVEKVIREPKCAGCRPIIDLDGCFLKTVYQGQLLVALGRDANDNMWPIAFVVVLVENREAWTWFLRELLDDLGGVESSHKWTFISDRQKGFIDVVQELGPHFET</sequence>
<gene>
    <name evidence="2" type="ORF">Sango_2945900</name>
</gene>
<comment type="caution">
    <text evidence="2">The sequence shown here is derived from an EMBL/GenBank/DDBJ whole genome shotgun (WGS) entry which is preliminary data.</text>
</comment>
<dbReference type="InterPro" id="IPR018289">
    <property type="entry name" value="MULE_transposase_dom"/>
</dbReference>
<name>A0AAE1T537_9LAMI</name>
<organism evidence="2 3">
    <name type="scientific">Sesamum angolense</name>
    <dbReference type="NCBI Taxonomy" id="2727404"/>
    <lineage>
        <taxon>Eukaryota</taxon>
        <taxon>Viridiplantae</taxon>
        <taxon>Streptophyta</taxon>
        <taxon>Embryophyta</taxon>
        <taxon>Tracheophyta</taxon>
        <taxon>Spermatophyta</taxon>
        <taxon>Magnoliopsida</taxon>
        <taxon>eudicotyledons</taxon>
        <taxon>Gunneridae</taxon>
        <taxon>Pentapetalae</taxon>
        <taxon>asterids</taxon>
        <taxon>lamiids</taxon>
        <taxon>Lamiales</taxon>
        <taxon>Pedaliaceae</taxon>
        <taxon>Sesamum</taxon>
    </lineage>
</organism>
<feature type="domain" description="MULE transposase" evidence="1">
    <location>
        <begin position="74"/>
        <end position="153"/>
    </location>
</feature>
<proteinExistence type="predicted"/>
<protein>
    <recommendedName>
        <fullName evidence="1">MULE transposase domain-containing protein</fullName>
    </recommendedName>
</protein>
<dbReference type="Pfam" id="PF10551">
    <property type="entry name" value="MULE"/>
    <property type="match status" value="1"/>
</dbReference>
<dbReference type="PANTHER" id="PTHR31973">
    <property type="entry name" value="POLYPROTEIN, PUTATIVE-RELATED"/>
    <property type="match status" value="1"/>
</dbReference>
<dbReference type="AlphaFoldDB" id="A0AAE1T537"/>
<evidence type="ECO:0000259" key="1">
    <source>
        <dbReference type="Pfam" id="PF10551"/>
    </source>
</evidence>
<dbReference type="EMBL" id="JACGWL010000835">
    <property type="protein sequence ID" value="KAK4381661.1"/>
    <property type="molecule type" value="Genomic_DNA"/>
</dbReference>
<dbReference type="PANTHER" id="PTHR31973:SF187">
    <property type="entry name" value="MUTATOR TRANSPOSASE MUDRA PROTEIN"/>
    <property type="match status" value="1"/>
</dbReference>
<dbReference type="Proteomes" id="UP001289374">
    <property type="component" value="Unassembled WGS sequence"/>
</dbReference>
<evidence type="ECO:0000313" key="3">
    <source>
        <dbReference type="Proteomes" id="UP001289374"/>
    </source>
</evidence>
<keyword evidence="3" id="KW-1185">Reference proteome</keyword>
<evidence type="ECO:0000313" key="2">
    <source>
        <dbReference type="EMBL" id="KAK4381661.1"/>
    </source>
</evidence>
<accession>A0AAE1T537</accession>